<dbReference type="PANTHER" id="PTHR44029:SF1">
    <property type="entry name" value="DNAJ HOMOLOG SUBFAMILY C MEMBER 21"/>
    <property type="match status" value="1"/>
</dbReference>
<dbReference type="CDD" id="cd06257">
    <property type="entry name" value="DnaJ"/>
    <property type="match status" value="1"/>
</dbReference>
<keyword evidence="2" id="KW-1185">Reference proteome</keyword>
<proteinExistence type="predicted"/>
<organism evidence="1 2">
    <name type="scientific">Haematococcus lacustris</name>
    <name type="common">Green alga</name>
    <name type="synonym">Haematococcus pluvialis</name>
    <dbReference type="NCBI Taxonomy" id="44745"/>
    <lineage>
        <taxon>Eukaryota</taxon>
        <taxon>Viridiplantae</taxon>
        <taxon>Chlorophyta</taxon>
        <taxon>core chlorophytes</taxon>
        <taxon>Chlorophyceae</taxon>
        <taxon>CS clade</taxon>
        <taxon>Chlamydomonadales</taxon>
        <taxon>Haematococcaceae</taxon>
        <taxon>Haematococcus</taxon>
    </lineage>
</organism>
<dbReference type="Gene3D" id="1.10.287.110">
    <property type="entry name" value="DnaJ domain"/>
    <property type="match status" value="2"/>
</dbReference>
<dbReference type="InterPro" id="IPR051964">
    <property type="entry name" value="Chaperone_stress_response"/>
</dbReference>
<dbReference type="SUPFAM" id="SSF46565">
    <property type="entry name" value="Chaperone J-domain"/>
    <property type="match status" value="1"/>
</dbReference>
<evidence type="ECO:0008006" key="3">
    <source>
        <dbReference type="Google" id="ProtNLM"/>
    </source>
</evidence>
<dbReference type="EMBL" id="BLLF01000789">
    <property type="protein sequence ID" value="GFH14971.1"/>
    <property type="molecule type" value="Genomic_DNA"/>
</dbReference>
<comment type="caution">
    <text evidence="1">The sequence shown here is derived from an EMBL/GenBank/DDBJ whole genome shotgun (WGS) entry which is preliminary data.</text>
</comment>
<dbReference type="Proteomes" id="UP000485058">
    <property type="component" value="Unassembled WGS sequence"/>
</dbReference>
<protein>
    <recommendedName>
        <fullName evidence="3">J domain-containing protein</fullName>
    </recommendedName>
</protein>
<name>A0A699YZ52_HAELA</name>
<gene>
    <name evidence="1" type="ORF">HaLaN_11115</name>
</gene>
<dbReference type="PANTHER" id="PTHR44029">
    <property type="entry name" value="DNAJ HOMOLOG SUBFAMILY C MEMBER 21"/>
    <property type="match status" value="1"/>
</dbReference>
<evidence type="ECO:0000313" key="1">
    <source>
        <dbReference type="EMBL" id="GFH14971.1"/>
    </source>
</evidence>
<sequence>MSTMPLQVFACRYLRKKITAAVQEAYSCDEDEKRKKLRQLQLRWHPDKNPVLTEFATEITAAVQEAYSCDEDEKRKKLRQLQLRWHPDKNPVLTEFATEDARHM</sequence>
<reference evidence="1 2" key="1">
    <citation type="submission" date="2020-02" db="EMBL/GenBank/DDBJ databases">
        <title>Draft genome sequence of Haematococcus lacustris strain NIES-144.</title>
        <authorList>
            <person name="Morimoto D."/>
            <person name="Nakagawa S."/>
            <person name="Yoshida T."/>
            <person name="Sawayama S."/>
        </authorList>
    </citation>
    <scope>NUCLEOTIDE SEQUENCE [LARGE SCALE GENOMIC DNA]</scope>
    <source>
        <strain evidence="1 2">NIES-144</strain>
    </source>
</reference>
<dbReference type="GO" id="GO:0005737">
    <property type="term" value="C:cytoplasm"/>
    <property type="evidence" value="ECO:0007669"/>
    <property type="project" value="TreeGrafter"/>
</dbReference>
<dbReference type="InterPro" id="IPR036869">
    <property type="entry name" value="J_dom_sf"/>
</dbReference>
<dbReference type="AlphaFoldDB" id="A0A699YZ52"/>
<evidence type="ECO:0000313" key="2">
    <source>
        <dbReference type="Proteomes" id="UP000485058"/>
    </source>
</evidence>
<accession>A0A699YZ52</accession>
<dbReference type="InterPro" id="IPR001623">
    <property type="entry name" value="DnaJ_domain"/>
</dbReference>